<gene>
    <name evidence="2" type="ORF">CRENBAI_000503</name>
</gene>
<evidence type="ECO:0000313" key="3">
    <source>
        <dbReference type="Proteomes" id="UP001311232"/>
    </source>
</evidence>
<dbReference type="Proteomes" id="UP001311232">
    <property type="component" value="Unassembled WGS sequence"/>
</dbReference>
<keyword evidence="3" id="KW-1185">Reference proteome</keyword>
<feature type="transmembrane region" description="Helical" evidence="1">
    <location>
        <begin position="56"/>
        <end position="74"/>
    </location>
</feature>
<keyword evidence="1" id="KW-0472">Membrane</keyword>
<dbReference type="EMBL" id="JAHHUM010001535">
    <property type="protein sequence ID" value="KAK5610742.1"/>
    <property type="molecule type" value="Genomic_DNA"/>
</dbReference>
<keyword evidence="1" id="KW-0812">Transmembrane</keyword>
<reference evidence="2 3" key="1">
    <citation type="submission" date="2021-06" db="EMBL/GenBank/DDBJ databases">
        <authorList>
            <person name="Palmer J.M."/>
        </authorList>
    </citation>
    <scope>NUCLEOTIDE SEQUENCE [LARGE SCALE GENOMIC DNA]</scope>
    <source>
        <strain evidence="2 3">MEX-2019</strain>
        <tissue evidence="2">Muscle</tissue>
    </source>
</reference>
<sequence>MLLDMFFVSPHFISLYFTAVITFSVSHLTVDKIYLSDGRKCFGVTASPHPSTYPSLLFYLNLSFTLFVSFCFRLDVIFRHQESVVTAGSPPVSARIAGISGKRNTLEHTAKMIPNCQFRHTIYTCPSKSLYIIKALSILIQLYQNRFSATFAPGLHLFFW</sequence>
<dbReference type="AlphaFoldDB" id="A0AAV9RP99"/>
<proteinExistence type="predicted"/>
<protein>
    <submittedName>
        <fullName evidence="2">Uncharacterized protein</fullName>
    </submittedName>
</protein>
<evidence type="ECO:0000313" key="2">
    <source>
        <dbReference type="EMBL" id="KAK5610742.1"/>
    </source>
</evidence>
<feature type="transmembrane region" description="Helical" evidence="1">
    <location>
        <begin position="12"/>
        <end position="30"/>
    </location>
</feature>
<accession>A0AAV9RP99</accession>
<comment type="caution">
    <text evidence="2">The sequence shown here is derived from an EMBL/GenBank/DDBJ whole genome shotgun (WGS) entry which is preliminary data.</text>
</comment>
<evidence type="ECO:0000256" key="1">
    <source>
        <dbReference type="SAM" id="Phobius"/>
    </source>
</evidence>
<name>A0AAV9RP99_9TELE</name>
<organism evidence="2 3">
    <name type="scientific">Crenichthys baileyi</name>
    <name type="common">White River springfish</name>
    <dbReference type="NCBI Taxonomy" id="28760"/>
    <lineage>
        <taxon>Eukaryota</taxon>
        <taxon>Metazoa</taxon>
        <taxon>Chordata</taxon>
        <taxon>Craniata</taxon>
        <taxon>Vertebrata</taxon>
        <taxon>Euteleostomi</taxon>
        <taxon>Actinopterygii</taxon>
        <taxon>Neopterygii</taxon>
        <taxon>Teleostei</taxon>
        <taxon>Neoteleostei</taxon>
        <taxon>Acanthomorphata</taxon>
        <taxon>Ovalentaria</taxon>
        <taxon>Atherinomorphae</taxon>
        <taxon>Cyprinodontiformes</taxon>
        <taxon>Goodeidae</taxon>
        <taxon>Crenichthys</taxon>
    </lineage>
</organism>
<keyword evidence="1" id="KW-1133">Transmembrane helix</keyword>